<dbReference type="CDD" id="cd14014">
    <property type="entry name" value="STKc_PknB_like"/>
    <property type="match status" value="1"/>
</dbReference>
<name>A0A542ZGM7_9MICO</name>
<keyword evidence="9" id="KW-0472">Membrane</keyword>
<evidence type="ECO:0000256" key="5">
    <source>
        <dbReference type="ARBA" id="ARBA00022777"/>
    </source>
</evidence>
<dbReference type="PROSITE" id="PS00107">
    <property type="entry name" value="PROTEIN_KINASE_ATP"/>
    <property type="match status" value="1"/>
</dbReference>
<feature type="binding site" evidence="7">
    <location>
        <position position="39"/>
    </location>
    <ligand>
        <name>ATP</name>
        <dbReference type="ChEBI" id="CHEBI:30616"/>
    </ligand>
</feature>
<feature type="region of interest" description="Disordered" evidence="8">
    <location>
        <begin position="419"/>
        <end position="474"/>
    </location>
</feature>
<dbReference type="SMART" id="SM00220">
    <property type="entry name" value="S_TKc"/>
    <property type="match status" value="1"/>
</dbReference>
<evidence type="ECO:0000256" key="7">
    <source>
        <dbReference type="PROSITE-ProRule" id="PRU10141"/>
    </source>
</evidence>
<dbReference type="PROSITE" id="PS00108">
    <property type="entry name" value="PROTEIN_KINASE_ST"/>
    <property type="match status" value="1"/>
</dbReference>
<keyword evidence="6 7" id="KW-0067">ATP-binding</keyword>
<evidence type="ECO:0000313" key="12">
    <source>
        <dbReference type="Proteomes" id="UP000319514"/>
    </source>
</evidence>
<dbReference type="SUPFAM" id="SSF56112">
    <property type="entry name" value="Protein kinase-like (PK-like)"/>
    <property type="match status" value="1"/>
</dbReference>
<proteinExistence type="predicted"/>
<feature type="domain" description="Protein kinase" evidence="10">
    <location>
        <begin position="10"/>
        <end position="264"/>
    </location>
</feature>
<dbReference type="GO" id="GO:0004674">
    <property type="term" value="F:protein serine/threonine kinase activity"/>
    <property type="evidence" value="ECO:0007669"/>
    <property type="project" value="UniProtKB-KW"/>
</dbReference>
<evidence type="ECO:0000256" key="2">
    <source>
        <dbReference type="ARBA" id="ARBA00022527"/>
    </source>
</evidence>
<organism evidence="11 12">
    <name type="scientific">Oryzihumus leptocrescens</name>
    <dbReference type="NCBI Taxonomy" id="297536"/>
    <lineage>
        <taxon>Bacteria</taxon>
        <taxon>Bacillati</taxon>
        <taxon>Actinomycetota</taxon>
        <taxon>Actinomycetes</taxon>
        <taxon>Micrococcales</taxon>
        <taxon>Intrasporangiaceae</taxon>
        <taxon>Oryzihumus</taxon>
    </lineage>
</organism>
<protein>
    <recommendedName>
        <fullName evidence="1">non-specific serine/threonine protein kinase</fullName>
        <ecNumber evidence="1">2.7.11.1</ecNumber>
    </recommendedName>
</protein>
<keyword evidence="9" id="KW-0812">Transmembrane</keyword>
<dbReference type="EMBL" id="VFOQ01000001">
    <property type="protein sequence ID" value="TQL59474.1"/>
    <property type="molecule type" value="Genomic_DNA"/>
</dbReference>
<evidence type="ECO:0000259" key="10">
    <source>
        <dbReference type="PROSITE" id="PS50011"/>
    </source>
</evidence>
<evidence type="ECO:0000256" key="8">
    <source>
        <dbReference type="SAM" id="MobiDB-lite"/>
    </source>
</evidence>
<dbReference type="InterPro" id="IPR017441">
    <property type="entry name" value="Protein_kinase_ATP_BS"/>
</dbReference>
<dbReference type="Gene3D" id="3.30.200.20">
    <property type="entry name" value="Phosphorylase Kinase, domain 1"/>
    <property type="match status" value="1"/>
</dbReference>
<dbReference type="OrthoDB" id="9762169at2"/>
<feature type="region of interest" description="Disordered" evidence="8">
    <location>
        <begin position="344"/>
        <end position="388"/>
    </location>
</feature>
<keyword evidence="12" id="KW-1185">Reference proteome</keyword>
<dbReference type="Pfam" id="PF00069">
    <property type="entry name" value="Pkinase"/>
    <property type="match status" value="1"/>
</dbReference>
<dbReference type="GO" id="GO:0005524">
    <property type="term" value="F:ATP binding"/>
    <property type="evidence" value="ECO:0007669"/>
    <property type="project" value="UniProtKB-UniRule"/>
</dbReference>
<evidence type="ECO:0000256" key="4">
    <source>
        <dbReference type="ARBA" id="ARBA00022741"/>
    </source>
</evidence>
<accession>A0A542ZGM7</accession>
<evidence type="ECO:0000256" key="3">
    <source>
        <dbReference type="ARBA" id="ARBA00022679"/>
    </source>
</evidence>
<keyword evidence="5 11" id="KW-0418">Kinase</keyword>
<dbReference type="InterPro" id="IPR032710">
    <property type="entry name" value="NTF2-like_dom_sf"/>
</dbReference>
<evidence type="ECO:0000256" key="6">
    <source>
        <dbReference type="ARBA" id="ARBA00022840"/>
    </source>
</evidence>
<dbReference type="AlphaFoldDB" id="A0A542ZGM7"/>
<dbReference type="PANTHER" id="PTHR43289:SF6">
    <property type="entry name" value="SERINE_THREONINE-PROTEIN KINASE NEKL-3"/>
    <property type="match status" value="1"/>
</dbReference>
<dbReference type="PROSITE" id="PS50011">
    <property type="entry name" value="PROTEIN_KINASE_DOM"/>
    <property type="match status" value="1"/>
</dbReference>
<dbReference type="SUPFAM" id="SSF54427">
    <property type="entry name" value="NTF2-like"/>
    <property type="match status" value="1"/>
</dbReference>
<feature type="compositionally biased region" description="Low complexity" evidence="8">
    <location>
        <begin position="344"/>
        <end position="383"/>
    </location>
</feature>
<keyword evidence="2 11" id="KW-0723">Serine/threonine-protein kinase</keyword>
<gene>
    <name evidence="11" type="ORF">FB474_0828</name>
</gene>
<dbReference type="InterPro" id="IPR000719">
    <property type="entry name" value="Prot_kinase_dom"/>
</dbReference>
<dbReference type="Gene3D" id="1.10.510.10">
    <property type="entry name" value="Transferase(Phosphotransferase) domain 1"/>
    <property type="match status" value="1"/>
</dbReference>
<evidence type="ECO:0000256" key="1">
    <source>
        <dbReference type="ARBA" id="ARBA00012513"/>
    </source>
</evidence>
<keyword evidence="3" id="KW-0808">Transferase</keyword>
<evidence type="ECO:0000313" key="11">
    <source>
        <dbReference type="EMBL" id="TQL59474.1"/>
    </source>
</evidence>
<dbReference type="PANTHER" id="PTHR43289">
    <property type="entry name" value="MITOGEN-ACTIVATED PROTEIN KINASE KINASE KINASE 20-RELATED"/>
    <property type="match status" value="1"/>
</dbReference>
<evidence type="ECO:0000256" key="9">
    <source>
        <dbReference type="SAM" id="Phobius"/>
    </source>
</evidence>
<dbReference type="Proteomes" id="UP000319514">
    <property type="component" value="Unassembled WGS sequence"/>
</dbReference>
<comment type="caution">
    <text evidence="11">The sequence shown here is derived from an EMBL/GenBank/DDBJ whole genome shotgun (WGS) entry which is preliminary data.</text>
</comment>
<dbReference type="InterPro" id="IPR008271">
    <property type="entry name" value="Ser/Thr_kinase_AS"/>
</dbReference>
<feature type="region of interest" description="Disordered" evidence="8">
    <location>
        <begin position="266"/>
        <end position="302"/>
    </location>
</feature>
<keyword evidence="9" id="KW-1133">Transmembrane helix</keyword>
<dbReference type="InterPro" id="IPR011009">
    <property type="entry name" value="Kinase-like_dom_sf"/>
</dbReference>
<feature type="compositionally biased region" description="Low complexity" evidence="8">
    <location>
        <begin position="435"/>
        <end position="474"/>
    </location>
</feature>
<feature type="transmembrane region" description="Helical" evidence="9">
    <location>
        <begin position="397"/>
        <end position="416"/>
    </location>
</feature>
<dbReference type="EC" id="2.7.11.1" evidence="1"/>
<dbReference type="RefSeq" id="WP_141787494.1">
    <property type="nucleotide sequence ID" value="NZ_BAAAKX010000013.1"/>
</dbReference>
<reference evidence="11 12" key="1">
    <citation type="submission" date="2019-06" db="EMBL/GenBank/DDBJ databases">
        <title>Sequencing the genomes of 1000 actinobacteria strains.</title>
        <authorList>
            <person name="Klenk H.-P."/>
        </authorList>
    </citation>
    <scope>NUCLEOTIDE SEQUENCE [LARGE SCALE GENOMIC DNA]</scope>
    <source>
        <strain evidence="11 12">DSM 18082</strain>
    </source>
</reference>
<keyword evidence="4 7" id="KW-0547">Nucleotide-binding</keyword>
<sequence length="575" mass="59324">MEGQRIAGRYHVVRAIGRGGMGTVWLCRDEVLGREVAVKQIGALPGESVVEKKRAMREARAAAALNHHNAVAVYDVVDHDDRPWLVMEFVDGHTLAEEISREGRLSPQRAADIGSQLASALSRAHERRIVHRDIKPANVLIDRWGRPKISDFGIARGHGDDQLTQTGFVTGTPGYLSPELARGGDPDAASDVWALAATIYAAVEGRGPYESRPNPIAVLQTIATQRPRETEHAGPLEPALAAMMHEDPDQRWDMATASKQLARIARDGQAAVTPAPTRVQPAVPVSDVGEPTRPWKAPASGGAAGAAAAGAAAAGSAAANAAPATAQGTAPAASSGAAAAGADTARAGSSATPAAPTARQDAVPTARQAAAPASSAADGSGVSDDSDVIDTRRRGKALPVLALVLVLLLLVGGYALSHRSTSSGTGTAAPPKPSSSPKASTPSASATTSDSPSPSPSSTTPTSSPTTSAPAPATDASLSQFVRSYFANVTGNRDVTWPELTSGMQAAAGGRSGYDQFWRTISAVRVGGVQADASGRTATARLTYVRQDGSTSSERHVFTFVRQGDQWLIASEHMG</sequence>